<dbReference type="InterPro" id="IPR029028">
    <property type="entry name" value="Alpha/beta_knot_MTases"/>
</dbReference>
<evidence type="ECO:0000256" key="8">
    <source>
        <dbReference type="ARBA" id="ARBA00022679"/>
    </source>
</evidence>
<dbReference type="InterPro" id="IPR006700">
    <property type="entry name" value="RsmE"/>
</dbReference>
<evidence type="ECO:0000313" key="15">
    <source>
        <dbReference type="EMBL" id="MDQ0513739.1"/>
    </source>
</evidence>
<evidence type="ECO:0000256" key="9">
    <source>
        <dbReference type="ARBA" id="ARBA00022691"/>
    </source>
</evidence>
<dbReference type="SUPFAM" id="SSF88697">
    <property type="entry name" value="PUA domain-like"/>
    <property type="match status" value="1"/>
</dbReference>
<dbReference type="Proteomes" id="UP001240643">
    <property type="component" value="Unassembled WGS sequence"/>
</dbReference>
<gene>
    <name evidence="15" type="ORF">J2Z62_000177</name>
</gene>
<dbReference type="EMBL" id="JAUSWO010000001">
    <property type="protein sequence ID" value="MDQ0513739.1"/>
    <property type="molecule type" value="Genomic_DNA"/>
</dbReference>
<dbReference type="GO" id="GO:0032259">
    <property type="term" value="P:methylation"/>
    <property type="evidence" value="ECO:0007669"/>
    <property type="project" value="UniProtKB-KW"/>
</dbReference>
<dbReference type="Gene3D" id="2.40.240.20">
    <property type="entry name" value="Hypothetical PUA domain-like, domain 1"/>
    <property type="match status" value="1"/>
</dbReference>
<evidence type="ECO:0000256" key="10">
    <source>
        <dbReference type="ARBA" id="ARBA00025699"/>
    </source>
</evidence>
<dbReference type="GO" id="GO:0008168">
    <property type="term" value="F:methyltransferase activity"/>
    <property type="evidence" value="ECO:0007669"/>
    <property type="project" value="UniProtKB-KW"/>
</dbReference>
<evidence type="ECO:0000256" key="5">
    <source>
        <dbReference type="ARBA" id="ARBA00022490"/>
    </source>
</evidence>
<keyword evidence="9 12" id="KW-0949">S-adenosyl-L-methionine</keyword>
<evidence type="ECO:0000256" key="12">
    <source>
        <dbReference type="PIRNR" id="PIRNR015601"/>
    </source>
</evidence>
<proteinExistence type="inferred from homology"/>
<protein>
    <recommendedName>
        <fullName evidence="4 12">Ribosomal RNA small subunit methyltransferase E</fullName>
        <ecNumber evidence="3 12">2.1.1.193</ecNumber>
    </recommendedName>
</protein>
<dbReference type="EC" id="2.1.1.193" evidence="3 12"/>
<dbReference type="InterPro" id="IPR029026">
    <property type="entry name" value="tRNA_m1G_MTases_N"/>
</dbReference>
<evidence type="ECO:0000256" key="3">
    <source>
        <dbReference type="ARBA" id="ARBA00012328"/>
    </source>
</evidence>
<sequence length="236" mass="27815">MRQFFVKRRIKNIFYLELDDVYHAYRVLRLKTNEKILCIYNQQKFFCKVTKINSKEVVCELVEEVAVAQTKQYQITFYLPLTKQKIWDLMVEKLTELDCDVFVPVLFSRCQKNDVIRIDRLEKIIETAAKQSNRINLAQIKPLIDSERMFEELERYDLVLFADERSRLLEFAQITRTQMQKTIALIIGPAGGFSKEEFEILTDKAISIKLSNNILRSETAAIALINYFYFAIEGLK</sequence>
<evidence type="ECO:0000259" key="14">
    <source>
        <dbReference type="Pfam" id="PF20260"/>
    </source>
</evidence>
<comment type="catalytic activity">
    <reaction evidence="11 12">
        <text>uridine(1498) in 16S rRNA + S-adenosyl-L-methionine = N(3)-methyluridine(1498) in 16S rRNA + S-adenosyl-L-homocysteine + H(+)</text>
        <dbReference type="Rhea" id="RHEA:42920"/>
        <dbReference type="Rhea" id="RHEA-COMP:10283"/>
        <dbReference type="Rhea" id="RHEA-COMP:10284"/>
        <dbReference type="ChEBI" id="CHEBI:15378"/>
        <dbReference type="ChEBI" id="CHEBI:57856"/>
        <dbReference type="ChEBI" id="CHEBI:59789"/>
        <dbReference type="ChEBI" id="CHEBI:65315"/>
        <dbReference type="ChEBI" id="CHEBI:74502"/>
        <dbReference type="EC" id="2.1.1.193"/>
    </reaction>
</comment>
<comment type="caution">
    <text evidence="15">The sequence shown here is derived from an EMBL/GenBank/DDBJ whole genome shotgun (WGS) entry which is preliminary data.</text>
</comment>
<evidence type="ECO:0000256" key="1">
    <source>
        <dbReference type="ARBA" id="ARBA00004496"/>
    </source>
</evidence>
<comment type="subcellular location">
    <subcellularLocation>
        <location evidence="1 12">Cytoplasm</location>
    </subcellularLocation>
</comment>
<keyword evidence="16" id="KW-1185">Reference proteome</keyword>
<organism evidence="15 16">
    <name type="scientific">Mycoplasmoides fastidiosum</name>
    <dbReference type="NCBI Taxonomy" id="92758"/>
    <lineage>
        <taxon>Bacteria</taxon>
        <taxon>Bacillati</taxon>
        <taxon>Mycoplasmatota</taxon>
        <taxon>Mycoplasmoidales</taxon>
        <taxon>Mycoplasmoidaceae</taxon>
        <taxon>Mycoplasmoides</taxon>
    </lineage>
</organism>
<evidence type="ECO:0000256" key="6">
    <source>
        <dbReference type="ARBA" id="ARBA00022552"/>
    </source>
</evidence>
<keyword evidence="7 12" id="KW-0489">Methyltransferase</keyword>
<dbReference type="SUPFAM" id="SSF75217">
    <property type="entry name" value="alpha/beta knot"/>
    <property type="match status" value="1"/>
</dbReference>
<evidence type="ECO:0000313" key="16">
    <source>
        <dbReference type="Proteomes" id="UP001240643"/>
    </source>
</evidence>
<comment type="similarity">
    <text evidence="2 12">Belongs to the RNA methyltransferase RsmE family.</text>
</comment>
<dbReference type="RefSeq" id="WP_256547562.1">
    <property type="nucleotide sequence ID" value="NZ_CP101809.1"/>
</dbReference>
<reference evidence="15" key="1">
    <citation type="submission" date="2023-07" db="EMBL/GenBank/DDBJ databases">
        <title>Genomic Encyclopedia of Type Strains, Phase IV (KMG-IV): sequencing the most valuable type-strain genomes for metagenomic binning, comparative biology and taxonomic classification.</title>
        <authorList>
            <person name="Goeker M."/>
        </authorList>
    </citation>
    <scope>NUCLEOTIDE SEQUENCE [LARGE SCALE GENOMIC DNA]</scope>
    <source>
        <strain evidence="15">DSM 21204</strain>
    </source>
</reference>
<dbReference type="CDD" id="cd18084">
    <property type="entry name" value="RsmE-like"/>
    <property type="match status" value="1"/>
</dbReference>
<dbReference type="PIRSF" id="PIRSF015601">
    <property type="entry name" value="MTase_slr0722"/>
    <property type="match status" value="1"/>
</dbReference>
<keyword evidence="6 12" id="KW-0698">rRNA processing</keyword>
<accession>A0ABU0LYG0</accession>
<dbReference type="Pfam" id="PF20260">
    <property type="entry name" value="PUA_4"/>
    <property type="match status" value="1"/>
</dbReference>
<dbReference type="PANTHER" id="PTHR30027">
    <property type="entry name" value="RIBOSOMAL RNA SMALL SUBUNIT METHYLTRANSFERASE E"/>
    <property type="match status" value="1"/>
</dbReference>
<evidence type="ECO:0000256" key="7">
    <source>
        <dbReference type="ARBA" id="ARBA00022603"/>
    </source>
</evidence>
<dbReference type="InterPro" id="IPR046887">
    <property type="entry name" value="RsmE_PUA-like"/>
</dbReference>
<keyword evidence="8 12" id="KW-0808">Transferase</keyword>
<evidence type="ECO:0000256" key="4">
    <source>
        <dbReference type="ARBA" id="ARBA00013673"/>
    </source>
</evidence>
<comment type="function">
    <text evidence="10 12">Specifically methylates the N3 position of the uracil ring of uridine 1498 (m3U1498) in 16S rRNA. Acts on the fully assembled 30S ribosomal subunit.</text>
</comment>
<evidence type="ECO:0000256" key="11">
    <source>
        <dbReference type="ARBA" id="ARBA00047944"/>
    </source>
</evidence>
<dbReference type="InterPro" id="IPR046886">
    <property type="entry name" value="RsmE_MTase_dom"/>
</dbReference>
<feature type="domain" description="Ribosomal RNA small subunit methyltransferase E methyltransferase" evidence="13">
    <location>
        <begin position="71"/>
        <end position="226"/>
    </location>
</feature>
<keyword evidence="5 12" id="KW-0963">Cytoplasm</keyword>
<feature type="domain" description="Ribosomal RNA small subunit methyltransferase E PUA-like" evidence="14">
    <location>
        <begin position="19"/>
        <end position="61"/>
    </location>
</feature>
<dbReference type="NCBIfam" id="TIGR00046">
    <property type="entry name" value="RsmE family RNA methyltransferase"/>
    <property type="match status" value="1"/>
</dbReference>
<dbReference type="PANTHER" id="PTHR30027:SF3">
    <property type="entry name" value="16S RRNA (URACIL(1498)-N(3))-METHYLTRANSFERASE"/>
    <property type="match status" value="1"/>
</dbReference>
<evidence type="ECO:0000256" key="2">
    <source>
        <dbReference type="ARBA" id="ARBA00005528"/>
    </source>
</evidence>
<dbReference type="Gene3D" id="3.40.1280.10">
    <property type="match status" value="1"/>
</dbReference>
<evidence type="ECO:0000259" key="13">
    <source>
        <dbReference type="Pfam" id="PF04452"/>
    </source>
</evidence>
<dbReference type="Pfam" id="PF04452">
    <property type="entry name" value="Methyltrans_RNA"/>
    <property type="match status" value="1"/>
</dbReference>
<dbReference type="InterPro" id="IPR015947">
    <property type="entry name" value="PUA-like_sf"/>
</dbReference>
<name>A0ABU0LYG0_9BACT</name>